<feature type="domain" description="Histidine kinase/HSP90-like ATPase" evidence="6">
    <location>
        <begin position="301"/>
        <end position="409"/>
    </location>
</feature>
<keyword evidence="2 8" id="KW-0418">Kinase</keyword>
<dbReference type="InterPro" id="IPR036890">
    <property type="entry name" value="HATPase_C_sf"/>
</dbReference>
<dbReference type="RefSeq" id="WP_380754478.1">
    <property type="nucleotide sequence ID" value="NZ_JBHSRF010000024.1"/>
</dbReference>
<feature type="domain" description="Signal transduction histidine kinase subgroup 3 dimerisation and phosphoacceptor" evidence="7">
    <location>
        <begin position="623"/>
        <end position="689"/>
    </location>
</feature>
<dbReference type="EMBL" id="JBHSRF010000024">
    <property type="protein sequence ID" value="MFC6083103.1"/>
    <property type="molecule type" value="Genomic_DNA"/>
</dbReference>
<dbReference type="Proteomes" id="UP001596137">
    <property type="component" value="Unassembled WGS sequence"/>
</dbReference>
<evidence type="ECO:0000256" key="1">
    <source>
        <dbReference type="ARBA" id="ARBA00022679"/>
    </source>
</evidence>
<evidence type="ECO:0000259" key="7">
    <source>
        <dbReference type="Pfam" id="PF07730"/>
    </source>
</evidence>
<keyword evidence="5" id="KW-0812">Transmembrane</keyword>
<dbReference type="Gene3D" id="3.30.565.10">
    <property type="entry name" value="Histidine kinase-like ATPase, C-terminal domain"/>
    <property type="match status" value="2"/>
</dbReference>
<proteinExistence type="predicted"/>
<dbReference type="GO" id="GO:0016301">
    <property type="term" value="F:kinase activity"/>
    <property type="evidence" value="ECO:0007669"/>
    <property type="project" value="UniProtKB-KW"/>
</dbReference>
<keyword evidence="5" id="KW-1133">Transmembrane helix</keyword>
<feature type="region of interest" description="Disordered" evidence="4">
    <location>
        <begin position="342"/>
        <end position="370"/>
    </location>
</feature>
<organism evidence="8 9">
    <name type="scientific">Sphaerisporangium aureirubrum</name>
    <dbReference type="NCBI Taxonomy" id="1544736"/>
    <lineage>
        <taxon>Bacteria</taxon>
        <taxon>Bacillati</taxon>
        <taxon>Actinomycetota</taxon>
        <taxon>Actinomycetes</taxon>
        <taxon>Streptosporangiales</taxon>
        <taxon>Streptosporangiaceae</taxon>
        <taxon>Sphaerisporangium</taxon>
    </lineage>
</organism>
<dbReference type="PANTHER" id="PTHR24421:SF63">
    <property type="entry name" value="SENSOR HISTIDINE KINASE DESK"/>
    <property type="match status" value="1"/>
</dbReference>
<accession>A0ABW1NJN7</accession>
<gene>
    <name evidence="8" type="ORF">ACFP1K_18165</name>
</gene>
<feature type="transmembrane region" description="Helical" evidence="5">
    <location>
        <begin position="511"/>
        <end position="528"/>
    </location>
</feature>
<dbReference type="InterPro" id="IPR003594">
    <property type="entry name" value="HATPase_dom"/>
</dbReference>
<evidence type="ECO:0000313" key="8">
    <source>
        <dbReference type="EMBL" id="MFC6083103.1"/>
    </source>
</evidence>
<reference evidence="9" key="1">
    <citation type="journal article" date="2019" name="Int. J. Syst. Evol. Microbiol.">
        <title>The Global Catalogue of Microorganisms (GCM) 10K type strain sequencing project: providing services to taxonomists for standard genome sequencing and annotation.</title>
        <authorList>
            <consortium name="The Broad Institute Genomics Platform"/>
            <consortium name="The Broad Institute Genome Sequencing Center for Infectious Disease"/>
            <person name="Wu L."/>
            <person name="Ma J."/>
        </authorList>
    </citation>
    <scope>NUCLEOTIDE SEQUENCE [LARGE SCALE GENOMIC DNA]</scope>
    <source>
        <strain evidence="9">JCM 30346</strain>
    </source>
</reference>
<feature type="region of interest" description="Disordered" evidence="4">
    <location>
        <begin position="821"/>
        <end position="848"/>
    </location>
</feature>
<evidence type="ECO:0000256" key="4">
    <source>
        <dbReference type="SAM" id="MobiDB-lite"/>
    </source>
</evidence>
<feature type="transmembrane region" description="Helical" evidence="5">
    <location>
        <begin position="159"/>
        <end position="187"/>
    </location>
</feature>
<dbReference type="Pfam" id="PF02518">
    <property type="entry name" value="HATPase_c"/>
    <property type="match status" value="1"/>
</dbReference>
<feature type="transmembrane region" description="Helical" evidence="5">
    <location>
        <begin position="557"/>
        <end position="576"/>
    </location>
</feature>
<keyword evidence="1" id="KW-0808">Transferase</keyword>
<evidence type="ECO:0000256" key="3">
    <source>
        <dbReference type="ARBA" id="ARBA00023012"/>
    </source>
</evidence>
<comment type="caution">
    <text evidence="8">The sequence shown here is derived from an EMBL/GenBank/DDBJ whole genome shotgun (WGS) entry which is preliminary data.</text>
</comment>
<keyword evidence="5" id="KW-0472">Membrane</keyword>
<evidence type="ECO:0000259" key="6">
    <source>
        <dbReference type="Pfam" id="PF02518"/>
    </source>
</evidence>
<dbReference type="Gene3D" id="1.20.5.1930">
    <property type="match status" value="2"/>
</dbReference>
<dbReference type="Pfam" id="PF07730">
    <property type="entry name" value="HisKA_3"/>
    <property type="match status" value="2"/>
</dbReference>
<keyword evidence="3" id="KW-0902">Two-component regulatory system</keyword>
<feature type="transmembrane region" description="Helical" evidence="5">
    <location>
        <begin position="92"/>
        <end position="111"/>
    </location>
</feature>
<feature type="transmembrane region" description="Helical" evidence="5">
    <location>
        <begin position="61"/>
        <end position="80"/>
    </location>
</feature>
<dbReference type="SUPFAM" id="SSF55874">
    <property type="entry name" value="ATPase domain of HSP90 chaperone/DNA topoisomerase II/histidine kinase"/>
    <property type="match status" value="2"/>
</dbReference>
<sequence>MSDRTPDERPPSSPTRDLPRPPEDAPEGWAPRVAVPVTVTMLAGFAVVTVINVLTAGLGQAALIGFVLCLAVVFPLQTLHSLGHPRRWPARYRALTLSAQALATYLPFLWVGRSWGAMAGFMAGSLLLAVPGRVGWILYTVAAAGVLPAMASSGLTPVVVAYVFGFTLLTGIVVYGISSLSALIAELSSARDKLARMAVTRERLRVARDLHDLLGYSLSAITLKSELTHRLLPGNPHRAQEEITDILTVARQALADVRTVASGYRTMSLTGETDSAVSVLTAADIDVHATIDTPPLPPTLETILATVVREAITNILRHSKAQRATVRATLRDGVVHLAIANDGTEVDPGTEDAGDAGSRPLSAQAAPAPAVAHGNGLNNLAARLATAGGHLTTHTTRDGWFHLTVTAPAGDPPAQEQGQDQDTAPRPFPWRLLRPHPAGDAEDGRSSRWTLRLSVPLTAAVLVGYSFIMFVNVVDTGAHPPALVASTACLVAGLALQVAHSFGRPRGWPRWVCLLTLSAQAAVSYLPLLWIGRPWGSMVGFLAGSVLLAVRGELLRWVLYAVIVLGVLPLALADGVSPAYLVYLPVSGLLTGIVVYGMSSLSALVAELSSARDKLARMAVTRERLRVARDLHDLLGYSLSAITLKSELTHRLLPGNPHRAQEEITDILTVARQALADVRTVASGYRTMSLTGETDSAVSVLTAADIDVHATIDTPPLPPTLETILATVVREAITNILRHSKARHATIRATLRTTKRHPAVHLHIANDGLSTAHGDPLATGREAVPPAPHGNGLSNLIARLASADGHLTTHTTRDGWFHLTATAPLSPPDPSRPRAFTAEPPLDPSPER</sequence>
<dbReference type="CDD" id="cd16917">
    <property type="entry name" value="HATPase_UhpB-NarQ-NarX-like"/>
    <property type="match status" value="2"/>
</dbReference>
<feature type="region of interest" description="Disordered" evidence="4">
    <location>
        <begin position="404"/>
        <end position="445"/>
    </location>
</feature>
<feature type="compositionally biased region" description="Acidic residues" evidence="4">
    <location>
        <begin position="344"/>
        <end position="354"/>
    </location>
</feature>
<keyword evidence="9" id="KW-1185">Reference proteome</keyword>
<feature type="transmembrane region" description="Helical" evidence="5">
    <location>
        <begin position="480"/>
        <end position="499"/>
    </location>
</feature>
<evidence type="ECO:0000313" key="9">
    <source>
        <dbReference type="Proteomes" id="UP001596137"/>
    </source>
</evidence>
<feature type="transmembrane region" description="Helical" evidence="5">
    <location>
        <begin position="33"/>
        <end position="54"/>
    </location>
</feature>
<dbReference type="InterPro" id="IPR050482">
    <property type="entry name" value="Sensor_HK_TwoCompSys"/>
</dbReference>
<feature type="domain" description="Signal transduction histidine kinase subgroup 3 dimerisation and phosphoacceptor" evidence="7">
    <location>
        <begin position="202"/>
        <end position="268"/>
    </location>
</feature>
<dbReference type="PANTHER" id="PTHR24421">
    <property type="entry name" value="NITRATE/NITRITE SENSOR PROTEIN NARX-RELATED"/>
    <property type="match status" value="1"/>
</dbReference>
<protein>
    <submittedName>
        <fullName evidence="8">Sensor histidine kinase</fullName>
    </submittedName>
</protein>
<name>A0ABW1NJN7_9ACTN</name>
<evidence type="ECO:0000256" key="5">
    <source>
        <dbReference type="SAM" id="Phobius"/>
    </source>
</evidence>
<feature type="compositionally biased region" description="Basic and acidic residues" evidence="4">
    <location>
        <begin position="1"/>
        <end position="10"/>
    </location>
</feature>
<dbReference type="InterPro" id="IPR011712">
    <property type="entry name" value="Sig_transdc_His_kin_sub3_dim/P"/>
</dbReference>
<evidence type="ECO:0000256" key="2">
    <source>
        <dbReference type="ARBA" id="ARBA00022777"/>
    </source>
</evidence>
<feature type="transmembrane region" description="Helical" evidence="5">
    <location>
        <begin position="582"/>
        <end position="608"/>
    </location>
</feature>
<feature type="region of interest" description="Disordered" evidence="4">
    <location>
        <begin position="1"/>
        <end position="29"/>
    </location>
</feature>
<feature type="transmembrane region" description="Helical" evidence="5">
    <location>
        <begin position="453"/>
        <end position="474"/>
    </location>
</feature>
<feature type="transmembrane region" description="Helical" evidence="5">
    <location>
        <begin position="118"/>
        <end position="139"/>
    </location>
</feature>